<protein>
    <submittedName>
        <fullName evidence="1">Uncharacterized protein</fullName>
    </submittedName>
</protein>
<evidence type="ECO:0000313" key="1">
    <source>
        <dbReference type="EMBL" id="SVB11581.1"/>
    </source>
</evidence>
<feature type="non-terminal residue" evidence="1">
    <location>
        <position position="1"/>
    </location>
</feature>
<sequence>VHYEIVYIAEHDDAAEIFETDFWSIDVDHEIGDNEFYLTDITLFLLEEDDLWETLDLIHDIYNTNEINNEEIL</sequence>
<gene>
    <name evidence="1" type="ORF">METZ01_LOCUS164435</name>
</gene>
<organism evidence="1">
    <name type="scientific">marine metagenome</name>
    <dbReference type="NCBI Taxonomy" id="408172"/>
    <lineage>
        <taxon>unclassified sequences</taxon>
        <taxon>metagenomes</taxon>
        <taxon>ecological metagenomes</taxon>
    </lineage>
</organism>
<dbReference type="EMBL" id="UINC01029218">
    <property type="protein sequence ID" value="SVB11581.1"/>
    <property type="molecule type" value="Genomic_DNA"/>
</dbReference>
<name>A0A382BDJ4_9ZZZZ</name>
<accession>A0A382BDJ4</accession>
<proteinExistence type="predicted"/>
<dbReference type="AlphaFoldDB" id="A0A382BDJ4"/>
<reference evidence="1" key="1">
    <citation type="submission" date="2018-05" db="EMBL/GenBank/DDBJ databases">
        <authorList>
            <person name="Lanie J.A."/>
            <person name="Ng W.-L."/>
            <person name="Kazmierczak K.M."/>
            <person name="Andrzejewski T.M."/>
            <person name="Davidsen T.M."/>
            <person name="Wayne K.J."/>
            <person name="Tettelin H."/>
            <person name="Glass J.I."/>
            <person name="Rusch D."/>
            <person name="Podicherti R."/>
            <person name="Tsui H.-C.T."/>
            <person name="Winkler M.E."/>
        </authorList>
    </citation>
    <scope>NUCLEOTIDE SEQUENCE</scope>
</reference>